<dbReference type="EMBL" id="GG699027">
    <property type="protein sequence ID" value="EEU33524.1"/>
    <property type="molecule type" value="Genomic_DNA"/>
</dbReference>
<evidence type="ECO:0000313" key="2">
    <source>
        <dbReference type="Proteomes" id="UP000005206"/>
    </source>
</evidence>
<name>C7ZR28_FUSV7</name>
<dbReference type="RefSeq" id="XP_003039237.1">
    <property type="nucleotide sequence ID" value="XM_003039191.1"/>
</dbReference>
<reference evidence="1 2" key="1">
    <citation type="journal article" date="2009" name="PLoS Genet.">
        <title>The genome of Nectria haematococca: contribution of supernumerary chromosomes to gene expansion.</title>
        <authorList>
            <person name="Coleman J.J."/>
            <person name="Rounsley S.D."/>
            <person name="Rodriguez-Carres M."/>
            <person name="Kuo A."/>
            <person name="Wasmann C.C."/>
            <person name="Grimwood J."/>
            <person name="Schmutz J."/>
            <person name="Taga M."/>
            <person name="White G.J."/>
            <person name="Zhou S."/>
            <person name="Schwartz D.C."/>
            <person name="Freitag M."/>
            <person name="Ma L.J."/>
            <person name="Danchin E.G."/>
            <person name="Henrissat B."/>
            <person name="Coutinho P.M."/>
            <person name="Nelson D.R."/>
            <person name="Straney D."/>
            <person name="Napoli C.A."/>
            <person name="Barker B.M."/>
            <person name="Gribskov M."/>
            <person name="Rep M."/>
            <person name="Kroken S."/>
            <person name="Molnar I."/>
            <person name="Rensing C."/>
            <person name="Kennell J.C."/>
            <person name="Zamora J."/>
            <person name="Farman M.L."/>
            <person name="Selker E.U."/>
            <person name="Salamov A."/>
            <person name="Shapiro H."/>
            <person name="Pangilinan J."/>
            <person name="Lindquist E."/>
            <person name="Lamers C."/>
            <person name="Grigoriev I.V."/>
            <person name="Geiser D.M."/>
            <person name="Covert S.F."/>
            <person name="Temporini E."/>
            <person name="Vanetten H.D."/>
        </authorList>
    </citation>
    <scope>NUCLEOTIDE SEQUENCE [LARGE SCALE GENOMIC DNA]</scope>
    <source>
        <strain evidence="2">ATCC MYA-4622 / CBS 123669 / FGSC 9596 / NRRL 45880 / 77-13-4</strain>
    </source>
</reference>
<dbReference type="HOGENOM" id="CLU_900434_0_0_1"/>
<dbReference type="Proteomes" id="UP000005206">
    <property type="component" value="Unassembled WGS sequence"/>
</dbReference>
<organism evidence="1 2">
    <name type="scientific">Fusarium vanettenii (strain ATCC MYA-4622 / CBS 123669 / FGSC 9596 / NRRL 45880 / 77-13-4)</name>
    <name type="common">Fusarium solani subsp. pisi</name>
    <dbReference type="NCBI Taxonomy" id="660122"/>
    <lineage>
        <taxon>Eukaryota</taxon>
        <taxon>Fungi</taxon>
        <taxon>Dikarya</taxon>
        <taxon>Ascomycota</taxon>
        <taxon>Pezizomycotina</taxon>
        <taxon>Sordariomycetes</taxon>
        <taxon>Hypocreomycetidae</taxon>
        <taxon>Hypocreales</taxon>
        <taxon>Nectriaceae</taxon>
        <taxon>Fusarium</taxon>
        <taxon>Fusarium solani species complex</taxon>
        <taxon>Fusarium vanettenii</taxon>
    </lineage>
</organism>
<dbReference type="OrthoDB" id="5102246at2759"/>
<dbReference type="KEGG" id="nhe:NECHADRAFT_89391"/>
<dbReference type="VEuPathDB" id="FungiDB:NECHADRAFT_89391"/>
<keyword evidence="2" id="KW-1185">Reference proteome</keyword>
<evidence type="ECO:0000313" key="1">
    <source>
        <dbReference type="EMBL" id="EEU33524.1"/>
    </source>
</evidence>
<protein>
    <submittedName>
        <fullName evidence="1">Uncharacterized protein</fullName>
    </submittedName>
</protein>
<dbReference type="eggNOG" id="ENOG502RPDC">
    <property type="taxonomic scope" value="Eukaryota"/>
</dbReference>
<accession>C7ZR28</accession>
<dbReference type="InParanoid" id="C7ZR28"/>
<sequence>MSNGSFVPEDFFLEDLEKVLTTILSDLVDIANNGPLSFRFTKDDSTQFRWSTSKGKFLSPHHTLPTLTASLFPLSLERASSSAHSASLSTICPSIRTPTPNDILRSKRWSEEQETNRTAHQIINICHDSLTRAHRGQDDDATLHQAYDLTYYKEALDQVCELLQDANACVEQVVEATSLETTEWRHIRDAVARVRDAFPFLQEIALVRLQNMRRRVERGVILLSAAEDQQAKLKREIDQTIADGWMLDNFYLHFPSLEDLREQCGSTLSWLSEEHKTIRDVIIAQTLEFYMLRKIDRHCEGSAWGQDII</sequence>
<dbReference type="AlphaFoldDB" id="C7ZR28"/>
<proteinExistence type="predicted"/>
<gene>
    <name evidence="1" type="ORF">NECHADRAFT_89391</name>
</gene>
<dbReference type="GeneID" id="9666760"/>